<sequence>MWEALLSFRPLVAQGPYHHLEPGYHGDMEVTLNHSTNGIASKWYVVGFKPTCGCLPDPMLTILSTTPLPPDSYAPLLLHRPAVNTPECMHDPTLLAFSCCSHDLYCIYMVAELDQIAEACRSKLRTTVPNHPAIASPLVPSSEILPESKWDQERCNQLMKCINDVLFNQTTLRPVQMSGHDQQACRSTGIVDRQIIKLLEYPLSKITSQCSMARVLTT</sequence>
<keyword evidence="2" id="KW-1185">Reference proteome</keyword>
<accession>A0A5B7JFP2</accession>
<reference evidence="1 2" key="1">
    <citation type="submission" date="2019-05" db="EMBL/GenBank/DDBJ databases">
        <title>Another draft genome of Portunus trituberculatus and its Hox gene families provides insights of decapod evolution.</title>
        <authorList>
            <person name="Jeong J.-H."/>
            <person name="Song I."/>
            <person name="Kim S."/>
            <person name="Choi T."/>
            <person name="Kim D."/>
            <person name="Ryu S."/>
            <person name="Kim W."/>
        </authorList>
    </citation>
    <scope>NUCLEOTIDE SEQUENCE [LARGE SCALE GENOMIC DNA]</scope>
    <source>
        <tissue evidence="1">Muscle</tissue>
    </source>
</reference>
<dbReference type="AlphaFoldDB" id="A0A5B7JFP2"/>
<dbReference type="Proteomes" id="UP000324222">
    <property type="component" value="Unassembled WGS sequence"/>
</dbReference>
<evidence type="ECO:0000313" key="2">
    <source>
        <dbReference type="Proteomes" id="UP000324222"/>
    </source>
</evidence>
<dbReference type="OrthoDB" id="28868at2759"/>
<proteinExistence type="predicted"/>
<gene>
    <name evidence="1" type="ORF">E2C01_090788</name>
</gene>
<organism evidence="1 2">
    <name type="scientific">Portunus trituberculatus</name>
    <name type="common">Swimming crab</name>
    <name type="synonym">Neptunus trituberculatus</name>
    <dbReference type="NCBI Taxonomy" id="210409"/>
    <lineage>
        <taxon>Eukaryota</taxon>
        <taxon>Metazoa</taxon>
        <taxon>Ecdysozoa</taxon>
        <taxon>Arthropoda</taxon>
        <taxon>Crustacea</taxon>
        <taxon>Multicrustacea</taxon>
        <taxon>Malacostraca</taxon>
        <taxon>Eumalacostraca</taxon>
        <taxon>Eucarida</taxon>
        <taxon>Decapoda</taxon>
        <taxon>Pleocyemata</taxon>
        <taxon>Brachyura</taxon>
        <taxon>Eubrachyura</taxon>
        <taxon>Portunoidea</taxon>
        <taxon>Portunidae</taxon>
        <taxon>Portuninae</taxon>
        <taxon>Portunus</taxon>
    </lineage>
</organism>
<evidence type="ECO:0000313" key="1">
    <source>
        <dbReference type="EMBL" id="MPC95570.1"/>
    </source>
</evidence>
<name>A0A5B7JFP2_PORTR</name>
<protein>
    <submittedName>
        <fullName evidence="1">Uncharacterized protein</fullName>
    </submittedName>
</protein>
<comment type="caution">
    <text evidence="1">The sequence shown here is derived from an EMBL/GenBank/DDBJ whole genome shotgun (WGS) entry which is preliminary data.</text>
</comment>
<dbReference type="EMBL" id="VSRR010102758">
    <property type="protein sequence ID" value="MPC95570.1"/>
    <property type="molecule type" value="Genomic_DNA"/>
</dbReference>